<evidence type="ECO:0000259" key="1">
    <source>
        <dbReference type="Pfam" id="PF08378"/>
    </source>
</evidence>
<dbReference type="EMBL" id="CP000853">
    <property type="protein sequence ID" value="ABW19567.1"/>
    <property type="molecule type" value="Genomic_DNA"/>
</dbReference>
<organism evidence="4 5">
    <name type="scientific">Alkaliphilus oremlandii (strain OhILAs)</name>
    <name type="common">Clostridium oremlandii (strain OhILAs)</name>
    <dbReference type="NCBI Taxonomy" id="350688"/>
    <lineage>
        <taxon>Bacteria</taxon>
        <taxon>Bacillati</taxon>
        <taxon>Bacillota</taxon>
        <taxon>Clostridia</taxon>
        <taxon>Peptostreptococcales</taxon>
        <taxon>Natronincolaceae</taxon>
        <taxon>Alkaliphilus</taxon>
    </lineage>
</organism>
<gene>
    <name evidence="4" type="ordered locus">Clos_2030</name>
</gene>
<dbReference type="InterPro" id="IPR000212">
    <property type="entry name" value="DNA_helicase_UvrD/REP"/>
</dbReference>
<reference evidence="5" key="1">
    <citation type="submission" date="2007-10" db="EMBL/GenBank/DDBJ databases">
        <title>Complete genome of Alkaliphilus oremlandii OhILAs.</title>
        <authorList>
            <person name="Copeland A."/>
            <person name="Lucas S."/>
            <person name="Lapidus A."/>
            <person name="Barry K."/>
            <person name="Detter J.C."/>
            <person name="Glavina del Rio T."/>
            <person name="Hammon N."/>
            <person name="Israni S."/>
            <person name="Dalin E."/>
            <person name="Tice H."/>
            <person name="Pitluck S."/>
            <person name="Chain P."/>
            <person name="Malfatti S."/>
            <person name="Shin M."/>
            <person name="Vergez L."/>
            <person name="Schmutz J."/>
            <person name="Larimer F."/>
            <person name="Land M."/>
            <person name="Hauser L."/>
            <person name="Kyrpides N."/>
            <person name="Mikhailova N."/>
            <person name="Stolz J.F."/>
            <person name="Dawson A."/>
            <person name="Fisher E."/>
            <person name="Crable B."/>
            <person name="Perera E."/>
            <person name="Lisak J."/>
            <person name="Ranganathan M."/>
            <person name="Basu P."/>
            <person name="Richardson P."/>
        </authorList>
    </citation>
    <scope>NUCLEOTIDE SEQUENCE [LARGE SCALE GENOMIC DNA]</scope>
    <source>
        <strain evidence="5">OhILAs</strain>
    </source>
</reference>
<dbReference type="InterPro" id="IPR041679">
    <property type="entry name" value="DNA2/NAM7-like_C"/>
</dbReference>
<dbReference type="PANTHER" id="PTHR11070:SF2">
    <property type="entry name" value="ATP-DEPENDENT DNA HELICASE SRS2"/>
    <property type="match status" value="1"/>
</dbReference>
<dbReference type="Proteomes" id="UP000000269">
    <property type="component" value="Chromosome"/>
</dbReference>
<dbReference type="InterPro" id="IPR011528">
    <property type="entry name" value="NERD"/>
</dbReference>
<evidence type="ECO:0000313" key="5">
    <source>
        <dbReference type="Proteomes" id="UP000000269"/>
    </source>
</evidence>
<dbReference type="InterPro" id="IPR018647">
    <property type="entry name" value="SLFN_3-like_DNA/RNA_helicase"/>
</dbReference>
<dbReference type="AlphaFoldDB" id="A8MID5"/>
<dbReference type="PANTHER" id="PTHR11070">
    <property type="entry name" value="UVRD / RECB / PCRA DNA HELICASE FAMILY MEMBER"/>
    <property type="match status" value="1"/>
</dbReference>
<dbReference type="STRING" id="350688.Clos_2030"/>
<dbReference type="Pfam" id="PF13087">
    <property type="entry name" value="AAA_12"/>
    <property type="match status" value="1"/>
</dbReference>
<dbReference type="Pfam" id="PF09848">
    <property type="entry name" value="SLFN-g3_helicase"/>
    <property type="match status" value="1"/>
</dbReference>
<dbReference type="GO" id="GO:0005524">
    <property type="term" value="F:ATP binding"/>
    <property type="evidence" value="ECO:0007669"/>
    <property type="project" value="InterPro"/>
</dbReference>
<dbReference type="GO" id="GO:0000725">
    <property type="term" value="P:recombinational repair"/>
    <property type="evidence" value="ECO:0007669"/>
    <property type="project" value="TreeGrafter"/>
</dbReference>
<dbReference type="GO" id="GO:0043138">
    <property type="term" value="F:3'-5' DNA helicase activity"/>
    <property type="evidence" value="ECO:0007669"/>
    <property type="project" value="TreeGrafter"/>
</dbReference>
<dbReference type="Gene3D" id="3.40.50.300">
    <property type="entry name" value="P-loop containing nucleotide triphosphate hydrolases"/>
    <property type="match status" value="2"/>
</dbReference>
<evidence type="ECO:0000259" key="2">
    <source>
        <dbReference type="Pfam" id="PF09848"/>
    </source>
</evidence>
<feature type="domain" description="NERD" evidence="1">
    <location>
        <begin position="15"/>
        <end position="114"/>
    </location>
</feature>
<feature type="domain" description="DNA2/NAM7 helicase-like C-terminal" evidence="3">
    <location>
        <begin position="413"/>
        <end position="527"/>
    </location>
</feature>
<keyword evidence="5" id="KW-1185">Reference proteome</keyword>
<sequence>MAKMIPPYYNDDVSNAEKKLFKALQKIDLDWIVFHSLSMGSHIKKVFGEIDFVIVCKEGILCLEIKGGAVFREDGIWHFQDRFGNTNTSTEGPFKQVIGNMFSLQKYIKEKIGYQHPLSRCQYASGVVFPDIAFNRKGPDIIQEIIYDDRYTDEEIVSYVQKTFSYWRENTKEKHGFEGNKLSKIEINQAENILRGDFACVPTLGKITDEIDKRLIVLTEEQYNYFKMISVNKRILINGGAGTGKTLLALEHAKQLASMGKRVLYLCYNKLISQYLKISLADIDKCSNNIELTNFHEYISRFIKTSDIKEFNQQQFFKKIMPERFIELTETNTLDEKFDVLIIDEGQDLLTTEYLFCLDELLKGGLREGSWYVFYDSNQNIYNTYFDEGYSLLQECQPTILYLQVNCRNTKQIGTYNMLMTGLKQEEILKVDGENVQSEGYDNNKELQSKVVKVVKKLKSEGIKLKDIVILSPYSFEKSALEGNDIFKSICTFQNISSMKFKAILDDSIKFSTIQSFKGMESKVIILIDFDRFADPNIRLINYTGISRAKALLYIFYKNDAATEMQEVIMESIEKYSV</sequence>
<dbReference type="RefSeq" id="WP_012159876.1">
    <property type="nucleotide sequence ID" value="NC_009922.1"/>
</dbReference>
<evidence type="ECO:0000313" key="4">
    <source>
        <dbReference type="EMBL" id="ABW19567.1"/>
    </source>
</evidence>
<dbReference type="InterPro" id="IPR027417">
    <property type="entry name" value="P-loop_NTPase"/>
</dbReference>
<dbReference type="SUPFAM" id="SSF52540">
    <property type="entry name" value="P-loop containing nucleoside triphosphate hydrolases"/>
    <property type="match status" value="1"/>
</dbReference>
<feature type="domain" description="Schlafen group 3-like DNA/RNA helicase" evidence="2">
    <location>
        <begin position="235"/>
        <end position="382"/>
    </location>
</feature>
<dbReference type="eggNOG" id="COG0507">
    <property type="taxonomic scope" value="Bacteria"/>
</dbReference>
<evidence type="ECO:0000259" key="3">
    <source>
        <dbReference type="Pfam" id="PF13087"/>
    </source>
</evidence>
<dbReference type="Pfam" id="PF08378">
    <property type="entry name" value="NERD"/>
    <property type="match status" value="1"/>
</dbReference>
<dbReference type="KEGG" id="aoe:Clos_2030"/>
<dbReference type="HOGENOM" id="CLU_024502_0_0_9"/>
<accession>A8MID5</accession>
<dbReference type="GO" id="GO:0003677">
    <property type="term" value="F:DNA binding"/>
    <property type="evidence" value="ECO:0007669"/>
    <property type="project" value="InterPro"/>
</dbReference>
<protein>
    <submittedName>
        <fullName evidence="4">NERD domain protein</fullName>
    </submittedName>
</protein>
<dbReference type="OrthoDB" id="9787585at2"/>
<name>A8MID5_ALKOO</name>
<proteinExistence type="predicted"/>